<evidence type="ECO:0000313" key="2">
    <source>
        <dbReference type="EMBL" id="QMV84998.1"/>
    </source>
</evidence>
<dbReference type="PROSITE" id="PS01125">
    <property type="entry name" value="ROK"/>
    <property type="match status" value="1"/>
</dbReference>
<protein>
    <submittedName>
        <fullName evidence="2">ROK family protein</fullName>
    </submittedName>
</protein>
<dbReference type="InterPro" id="IPR000600">
    <property type="entry name" value="ROK"/>
</dbReference>
<dbReference type="PANTHER" id="PTHR18964">
    <property type="entry name" value="ROK (REPRESSOR, ORF, KINASE) FAMILY"/>
    <property type="match status" value="1"/>
</dbReference>
<reference evidence="2 3" key="1">
    <citation type="submission" date="2020-07" db="EMBL/GenBank/DDBJ databases">
        <title>non toxigenic Corynebacterium sp. nov from a clinical source.</title>
        <authorList>
            <person name="Bernier A.-M."/>
            <person name="Bernard K."/>
        </authorList>
    </citation>
    <scope>NUCLEOTIDE SEQUENCE [LARGE SCALE GENOMIC DNA]</scope>
    <source>
        <strain evidence="3">NML 93-0612</strain>
    </source>
</reference>
<organism evidence="2 3">
    <name type="scientific">Corynebacterium hindlerae</name>
    <dbReference type="NCBI Taxonomy" id="699041"/>
    <lineage>
        <taxon>Bacteria</taxon>
        <taxon>Bacillati</taxon>
        <taxon>Actinomycetota</taxon>
        <taxon>Actinomycetes</taxon>
        <taxon>Mycobacteriales</taxon>
        <taxon>Corynebacteriaceae</taxon>
        <taxon>Corynebacterium</taxon>
    </lineage>
</organism>
<comment type="similarity">
    <text evidence="1">Belongs to the ROK (NagC/XylR) family.</text>
</comment>
<gene>
    <name evidence="2" type="ORF">HW450_11795</name>
</gene>
<dbReference type="EMBL" id="CP059833">
    <property type="protein sequence ID" value="QMV84998.1"/>
    <property type="molecule type" value="Genomic_DNA"/>
</dbReference>
<dbReference type="RefSeq" id="WP_182385805.1">
    <property type="nucleotide sequence ID" value="NZ_CP059833.1"/>
</dbReference>
<keyword evidence="3" id="KW-1185">Reference proteome</keyword>
<proteinExistence type="inferred from homology"/>
<dbReference type="SUPFAM" id="SSF53067">
    <property type="entry name" value="Actin-like ATPase domain"/>
    <property type="match status" value="1"/>
</dbReference>
<dbReference type="PANTHER" id="PTHR18964:SF173">
    <property type="entry name" value="GLUCOKINASE"/>
    <property type="match status" value="1"/>
</dbReference>
<sequence>MNTPVAIGFDIGGTNVRAAAITATGTIIDREHKQSHGEAASMEDAIVAMTQTLSSRHEVAAVGIAVAGFLDEHRQNVRFAPHLPWRDAPLQQRLSQRLGIPVSLEHDANSAARAEAAFGAAQQADTWAFISIGTGIGGAVMTGGEIYRGAFGTAPEIGHLPVVPGGRPCPCGKRGCLERYCSGTALAATAQEIAVAEGAPEQLWTGESVIAAARAGNSIGKRAIVEFSSWLGVALSIMSDMFDPELIVIGGGVAQNHDLFLVDGVEKARGLVVGAGHRPFPQVVPAALGADAGMIGAAHLALTESRQDTAR</sequence>
<name>A0A7G5FEF7_9CORY</name>
<evidence type="ECO:0000313" key="3">
    <source>
        <dbReference type="Proteomes" id="UP000515570"/>
    </source>
</evidence>
<dbReference type="Pfam" id="PF00480">
    <property type="entry name" value="ROK"/>
    <property type="match status" value="1"/>
</dbReference>
<accession>A0A7G5FEF7</accession>
<dbReference type="Proteomes" id="UP000515570">
    <property type="component" value="Chromosome"/>
</dbReference>
<evidence type="ECO:0000256" key="1">
    <source>
        <dbReference type="ARBA" id="ARBA00006479"/>
    </source>
</evidence>
<dbReference type="InterPro" id="IPR049874">
    <property type="entry name" value="ROK_cs"/>
</dbReference>
<dbReference type="Gene3D" id="3.30.420.40">
    <property type="match status" value="2"/>
</dbReference>
<dbReference type="AlphaFoldDB" id="A0A7G5FEF7"/>
<dbReference type="InterPro" id="IPR043129">
    <property type="entry name" value="ATPase_NBD"/>
</dbReference>